<feature type="region of interest" description="Disordered" evidence="1">
    <location>
        <begin position="1"/>
        <end position="23"/>
    </location>
</feature>
<dbReference type="PANTHER" id="PTHR33625:SF2">
    <property type="entry name" value="POST-SET DOMAIN-CONTAINING PROTEIN"/>
    <property type="match status" value="1"/>
</dbReference>
<name>A0A9Q1QLM9_9CARY</name>
<keyword evidence="3" id="KW-1185">Reference proteome</keyword>
<sequence length="264" mass="29009">MGGEIVGSRANRLTGNPSPFSSARPSFSVSSFLSPNPSSSSNFGRPLFATSANRLPRGARDEIEIETSNGSLLDSVFWSVPTRIEVENAIAAFESFMQGLSSSRPVADQLQPILSNVDPRILQSPGFQRVYDAFHLLQTVPSVQRMVMSISSDRAVWDAVLSNNQVQEFQQSLRQANMSRPQGPNHGELDLVSMILRWILDNMKLKVVELIDVLKSLVNNSSGSPRKQNNNPGLKHQFEEMICSTVLLSIITLLIVLVTRANGS</sequence>
<accession>A0A9Q1QLM9</accession>
<dbReference type="OrthoDB" id="737041at2759"/>
<dbReference type="Proteomes" id="UP001153076">
    <property type="component" value="Unassembled WGS sequence"/>
</dbReference>
<evidence type="ECO:0000313" key="3">
    <source>
        <dbReference type="Proteomes" id="UP001153076"/>
    </source>
</evidence>
<organism evidence="2 3">
    <name type="scientific">Carnegiea gigantea</name>
    <dbReference type="NCBI Taxonomy" id="171969"/>
    <lineage>
        <taxon>Eukaryota</taxon>
        <taxon>Viridiplantae</taxon>
        <taxon>Streptophyta</taxon>
        <taxon>Embryophyta</taxon>
        <taxon>Tracheophyta</taxon>
        <taxon>Spermatophyta</taxon>
        <taxon>Magnoliopsida</taxon>
        <taxon>eudicotyledons</taxon>
        <taxon>Gunneridae</taxon>
        <taxon>Pentapetalae</taxon>
        <taxon>Caryophyllales</taxon>
        <taxon>Cactineae</taxon>
        <taxon>Cactaceae</taxon>
        <taxon>Cactoideae</taxon>
        <taxon>Echinocereeae</taxon>
        <taxon>Carnegiea</taxon>
    </lineage>
</organism>
<evidence type="ECO:0000313" key="2">
    <source>
        <dbReference type="EMBL" id="KAJ8447298.1"/>
    </source>
</evidence>
<dbReference type="PANTHER" id="PTHR33625">
    <property type="entry name" value="OS08G0179900 PROTEIN"/>
    <property type="match status" value="1"/>
</dbReference>
<reference evidence="2" key="1">
    <citation type="submission" date="2022-04" db="EMBL/GenBank/DDBJ databases">
        <title>Carnegiea gigantea Genome sequencing and assembly v2.</title>
        <authorList>
            <person name="Copetti D."/>
            <person name="Sanderson M.J."/>
            <person name="Burquez A."/>
            <person name="Wojciechowski M.F."/>
        </authorList>
    </citation>
    <scope>NUCLEOTIDE SEQUENCE</scope>
    <source>
        <strain evidence="2">SGP5-SGP5p</strain>
        <tissue evidence="2">Aerial part</tissue>
    </source>
</reference>
<gene>
    <name evidence="2" type="ORF">Cgig2_013075</name>
</gene>
<comment type="caution">
    <text evidence="2">The sequence shown here is derived from an EMBL/GenBank/DDBJ whole genome shotgun (WGS) entry which is preliminary data.</text>
</comment>
<dbReference type="AlphaFoldDB" id="A0A9Q1QLM9"/>
<proteinExistence type="predicted"/>
<evidence type="ECO:0000256" key="1">
    <source>
        <dbReference type="SAM" id="MobiDB-lite"/>
    </source>
</evidence>
<dbReference type="EMBL" id="JAKOGI010000039">
    <property type="protein sequence ID" value="KAJ8447298.1"/>
    <property type="molecule type" value="Genomic_DNA"/>
</dbReference>
<protein>
    <submittedName>
        <fullName evidence="2">Uncharacterized protein</fullName>
    </submittedName>
</protein>